<dbReference type="OrthoDB" id="274836at2"/>
<dbReference type="EMBL" id="CP036298">
    <property type="protein sequence ID" value="QDV26552.1"/>
    <property type="molecule type" value="Genomic_DNA"/>
</dbReference>
<organism evidence="1 2">
    <name type="scientific">Aureliella helgolandensis</name>
    <dbReference type="NCBI Taxonomy" id="2527968"/>
    <lineage>
        <taxon>Bacteria</taxon>
        <taxon>Pseudomonadati</taxon>
        <taxon>Planctomycetota</taxon>
        <taxon>Planctomycetia</taxon>
        <taxon>Pirellulales</taxon>
        <taxon>Pirellulaceae</taxon>
        <taxon>Aureliella</taxon>
    </lineage>
</organism>
<proteinExistence type="predicted"/>
<accession>A0A518GD73</accession>
<dbReference type="RefSeq" id="WP_145082753.1">
    <property type="nucleotide sequence ID" value="NZ_CP036298.1"/>
</dbReference>
<protein>
    <submittedName>
        <fullName evidence="1">Uncharacterized protein</fullName>
    </submittedName>
</protein>
<reference evidence="1 2" key="1">
    <citation type="submission" date="2019-02" db="EMBL/GenBank/DDBJ databases">
        <title>Deep-cultivation of Planctomycetes and their phenomic and genomic characterization uncovers novel biology.</title>
        <authorList>
            <person name="Wiegand S."/>
            <person name="Jogler M."/>
            <person name="Boedeker C."/>
            <person name="Pinto D."/>
            <person name="Vollmers J."/>
            <person name="Rivas-Marin E."/>
            <person name="Kohn T."/>
            <person name="Peeters S.H."/>
            <person name="Heuer A."/>
            <person name="Rast P."/>
            <person name="Oberbeckmann S."/>
            <person name="Bunk B."/>
            <person name="Jeske O."/>
            <person name="Meyerdierks A."/>
            <person name="Storesund J.E."/>
            <person name="Kallscheuer N."/>
            <person name="Luecker S."/>
            <person name="Lage O.M."/>
            <person name="Pohl T."/>
            <person name="Merkel B.J."/>
            <person name="Hornburger P."/>
            <person name="Mueller R.-W."/>
            <person name="Bruemmer F."/>
            <person name="Labrenz M."/>
            <person name="Spormann A.M."/>
            <person name="Op den Camp H."/>
            <person name="Overmann J."/>
            <person name="Amann R."/>
            <person name="Jetten M.S.M."/>
            <person name="Mascher T."/>
            <person name="Medema M.H."/>
            <person name="Devos D.P."/>
            <person name="Kaster A.-K."/>
            <person name="Ovreas L."/>
            <person name="Rohde M."/>
            <person name="Galperin M.Y."/>
            <person name="Jogler C."/>
        </authorList>
    </citation>
    <scope>NUCLEOTIDE SEQUENCE [LARGE SCALE GENOMIC DNA]</scope>
    <source>
        <strain evidence="1 2">Q31a</strain>
    </source>
</reference>
<dbReference type="KEGG" id="ahel:Q31a_49260"/>
<name>A0A518GD73_9BACT</name>
<keyword evidence="2" id="KW-1185">Reference proteome</keyword>
<evidence type="ECO:0000313" key="2">
    <source>
        <dbReference type="Proteomes" id="UP000318017"/>
    </source>
</evidence>
<sequence length="94" mass="10891">MNPVYQVGDWVVYTKQKVSPSPGRRAQDVAPAAKGELYSYIVEKYWTVCDVLEDGQVKLRTRRGKEHLVKPTDPMLRKASIFERILLRKRFPAN</sequence>
<dbReference type="AlphaFoldDB" id="A0A518GD73"/>
<evidence type="ECO:0000313" key="1">
    <source>
        <dbReference type="EMBL" id="QDV26552.1"/>
    </source>
</evidence>
<gene>
    <name evidence="1" type="ORF">Q31a_49260</name>
</gene>
<dbReference type="Proteomes" id="UP000318017">
    <property type="component" value="Chromosome"/>
</dbReference>